<keyword evidence="1" id="KW-0479">Metal-binding</keyword>
<dbReference type="Proteomes" id="UP000318431">
    <property type="component" value="Unassembled WGS sequence"/>
</dbReference>
<evidence type="ECO:0000313" key="2">
    <source>
        <dbReference type="EMBL" id="TWI64422.1"/>
    </source>
</evidence>
<dbReference type="PANTHER" id="PTHR34448">
    <property type="entry name" value="AMINOPEPTIDASE"/>
    <property type="match status" value="1"/>
</dbReference>
<dbReference type="InterPro" id="IPR052170">
    <property type="entry name" value="M29_Exopeptidase"/>
</dbReference>
<evidence type="ECO:0000256" key="1">
    <source>
        <dbReference type="ARBA" id="ARBA00022723"/>
    </source>
</evidence>
<dbReference type="EMBL" id="VLLB01000005">
    <property type="protein sequence ID" value="TWI64422.1"/>
    <property type="molecule type" value="Genomic_DNA"/>
</dbReference>
<organism evidence="2 3">
    <name type="scientific">Pseudoduganella lurida</name>
    <dbReference type="NCBI Taxonomy" id="1036180"/>
    <lineage>
        <taxon>Bacteria</taxon>
        <taxon>Pseudomonadati</taxon>
        <taxon>Pseudomonadota</taxon>
        <taxon>Betaproteobacteria</taxon>
        <taxon>Burkholderiales</taxon>
        <taxon>Oxalobacteraceae</taxon>
        <taxon>Telluria group</taxon>
        <taxon>Pseudoduganella</taxon>
    </lineage>
</organism>
<name>A0A562R5P5_9BURK</name>
<dbReference type="RefSeq" id="WP_145650072.1">
    <property type="nucleotide sequence ID" value="NZ_VLLB01000005.1"/>
</dbReference>
<gene>
    <name evidence="2" type="ORF">IP91_03192</name>
</gene>
<protein>
    <recommendedName>
        <fullName evidence="4">Leucyl aminopeptidase</fullName>
    </recommendedName>
</protein>
<dbReference type="OrthoDB" id="8557073at2"/>
<comment type="caution">
    <text evidence="2">The sequence shown here is derived from an EMBL/GenBank/DDBJ whole genome shotgun (WGS) entry which is preliminary data.</text>
</comment>
<proteinExistence type="predicted"/>
<evidence type="ECO:0000313" key="3">
    <source>
        <dbReference type="Proteomes" id="UP000318431"/>
    </source>
</evidence>
<keyword evidence="3" id="KW-1185">Reference proteome</keyword>
<dbReference type="GO" id="GO:0046872">
    <property type="term" value="F:metal ion binding"/>
    <property type="evidence" value="ECO:0007669"/>
    <property type="project" value="UniProtKB-KW"/>
</dbReference>
<sequence length="341" mass="37630">MNAIPPASADLAARNIADLLTHAIEHGPAQRALVVFDRRSELNAVLTAAYRRSLPDATFIDFDATGPDEVLSAFAGLAPRDLVVLVQTTSFRLNDYRIRMELFARGLKVIEHLHLARMPGEQALVYIDALAYDPAYFRGVGHALKARLDRAQGGTVDSGNGAQLVFGSPFEEAKLNIGDYSKMKNVGGLFPIGEVFTEARDLEAVNGRVRVFVFGDTAFRVNRPATPVTMIVERGRVVGVEDSTPAFDEMLAIIRAHEGDVWVRELGFGMNRAFSATRTVDDIGTYERMCGVHLSLGAKHGQYQKPQFKRKDARYHVDVFAVTEGVYLDGERIYADGAWRV</sequence>
<dbReference type="PANTHER" id="PTHR34448:SF1">
    <property type="entry name" value="BLL6088 PROTEIN"/>
    <property type="match status" value="1"/>
</dbReference>
<dbReference type="AlphaFoldDB" id="A0A562R5P5"/>
<accession>A0A562R5P5</accession>
<reference evidence="2 3" key="1">
    <citation type="journal article" date="2015" name="Stand. Genomic Sci.">
        <title>Genomic Encyclopedia of Bacterial and Archaeal Type Strains, Phase III: the genomes of soil and plant-associated and newly described type strains.</title>
        <authorList>
            <person name="Whitman W.B."/>
            <person name="Woyke T."/>
            <person name="Klenk H.P."/>
            <person name="Zhou Y."/>
            <person name="Lilburn T.G."/>
            <person name="Beck B.J."/>
            <person name="De Vos P."/>
            <person name="Vandamme P."/>
            <person name="Eisen J.A."/>
            <person name="Garrity G."/>
            <person name="Hugenholtz P."/>
            <person name="Kyrpides N.C."/>
        </authorList>
    </citation>
    <scope>NUCLEOTIDE SEQUENCE [LARGE SCALE GENOMIC DNA]</scope>
    <source>
        <strain evidence="2 3">CGMCC 1.10822</strain>
    </source>
</reference>
<evidence type="ECO:0008006" key="4">
    <source>
        <dbReference type="Google" id="ProtNLM"/>
    </source>
</evidence>